<dbReference type="InterPro" id="IPR011990">
    <property type="entry name" value="TPR-like_helical_dom_sf"/>
</dbReference>
<dbReference type="GO" id="GO:0003677">
    <property type="term" value="F:DNA binding"/>
    <property type="evidence" value="ECO:0007669"/>
    <property type="project" value="UniProtKB-UniRule"/>
</dbReference>
<name>A0A239C7U6_9SPHN</name>
<dbReference type="PROSITE" id="PS51755">
    <property type="entry name" value="OMPR_PHOB"/>
    <property type="match status" value="1"/>
</dbReference>
<dbReference type="AlphaFoldDB" id="A0A239C7U6"/>
<dbReference type="InterPro" id="IPR001867">
    <property type="entry name" value="OmpR/PhoB-type_DNA-bd"/>
</dbReference>
<dbReference type="SUPFAM" id="SSF46894">
    <property type="entry name" value="C-terminal effector domain of the bipartite response regulators"/>
    <property type="match status" value="1"/>
</dbReference>
<organism evidence="5 6">
    <name type="scientific">Edaphosphingomonas laterariae</name>
    <dbReference type="NCBI Taxonomy" id="861865"/>
    <lineage>
        <taxon>Bacteria</taxon>
        <taxon>Pseudomonadati</taxon>
        <taxon>Pseudomonadota</taxon>
        <taxon>Alphaproteobacteria</taxon>
        <taxon>Sphingomonadales</taxon>
        <taxon>Rhizorhabdaceae</taxon>
        <taxon>Edaphosphingomonas</taxon>
    </lineage>
</organism>
<keyword evidence="3" id="KW-0812">Transmembrane</keyword>
<dbReference type="CDD" id="cd00383">
    <property type="entry name" value="trans_reg_C"/>
    <property type="match status" value="1"/>
</dbReference>
<reference evidence="6" key="1">
    <citation type="submission" date="2017-06" db="EMBL/GenBank/DDBJ databases">
        <authorList>
            <person name="Varghese N."/>
            <person name="Submissions S."/>
        </authorList>
    </citation>
    <scope>NUCLEOTIDE SEQUENCE [LARGE SCALE GENOMIC DNA]</scope>
    <source>
        <strain evidence="6">LNB2</strain>
    </source>
</reference>
<sequence length="512" mass="55905">MAAADHPAAPEPIDLAHRGTFHIGAAEIHPPTREVVTGARREVIEPRVMQVLVALADAGGQVVSRHDLAAMCWENRVVGDDAVNRVMSRLRALGRETEAFRVETITKVGYRLLPTSTQAPSSVTKGRAIDRRALIGGGGLALLALGGGLWLASKPFDDESVRALLDRGRQSARGHRAANIEAAIRLYRQAIERQPDNAEAWGLLALAYRWQWESGPPDEAEAAAAHTRDAADRALVLDAGNADAEAARVGLIPLFRNWRNAEQACRAALARHPTQPFLLYRLTRMLLDTGQLGAALPVSGQMVAADPMDPLQLRYRVLALWANGRLQEAGEMCVQAVQRWPRHYIGWFTNLYFLAYTGQTKAALAFIADRTGRPPGVADWNYDLVATAIRALDTRTPTAIDAAIAAYRAVIPTGSGFAENAIVLSAALGRLDDAFHIADAYYFGRGIAISERRYGAESAEYQAPTNRSCHFLFTAPTAPMRADPRFDALTRAVGLDDYWRQVGRRPDHLSST</sequence>
<keyword evidence="3" id="KW-1133">Transmembrane helix</keyword>
<keyword evidence="6" id="KW-1185">Reference proteome</keyword>
<dbReference type="Gene3D" id="1.10.10.10">
    <property type="entry name" value="Winged helix-like DNA-binding domain superfamily/Winged helix DNA-binding domain"/>
    <property type="match status" value="1"/>
</dbReference>
<dbReference type="GO" id="GO:0006355">
    <property type="term" value="P:regulation of DNA-templated transcription"/>
    <property type="evidence" value="ECO:0007669"/>
    <property type="project" value="InterPro"/>
</dbReference>
<dbReference type="EMBL" id="FZOS01000002">
    <property type="protein sequence ID" value="SNS16296.1"/>
    <property type="molecule type" value="Genomic_DNA"/>
</dbReference>
<gene>
    <name evidence="5" type="ORF">SAMN06295912_10257</name>
</gene>
<evidence type="ECO:0000313" key="5">
    <source>
        <dbReference type="EMBL" id="SNS16296.1"/>
    </source>
</evidence>
<feature type="domain" description="OmpR/PhoB-type" evidence="4">
    <location>
        <begin position="18"/>
        <end position="114"/>
    </location>
</feature>
<dbReference type="Pfam" id="PF00486">
    <property type="entry name" value="Trans_reg_C"/>
    <property type="match status" value="1"/>
</dbReference>
<dbReference type="InterPro" id="IPR016032">
    <property type="entry name" value="Sig_transdc_resp-reg_C-effctor"/>
</dbReference>
<feature type="DNA-binding region" description="OmpR/PhoB-type" evidence="2">
    <location>
        <begin position="18"/>
        <end position="114"/>
    </location>
</feature>
<keyword evidence="3" id="KW-0472">Membrane</keyword>
<dbReference type="RefSeq" id="WP_089218072.1">
    <property type="nucleotide sequence ID" value="NZ_FZOS01000002.1"/>
</dbReference>
<proteinExistence type="predicted"/>
<dbReference type="SMART" id="SM00862">
    <property type="entry name" value="Trans_reg_C"/>
    <property type="match status" value="1"/>
</dbReference>
<dbReference type="OrthoDB" id="7503051at2"/>
<evidence type="ECO:0000256" key="1">
    <source>
        <dbReference type="ARBA" id="ARBA00023125"/>
    </source>
</evidence>
<accession>A0A239C7U6</accession>
<dbReference type="GO" id="GO:0000160">
    <property type="term" value="P:phosphorelay signal transduction system"/>
    <property type="evidence" value="ECO:0007669"/>
    <property type="project" value="InterPro"/>
</dbReference>
<dbReference type="Proteomes" id="UP000198281">
    <property type="component" value="Unassembled WGS sequence"/>
</dbReference>
<evidence type="ECO:0000256" key="2">
    <source>
        <dbReference type="PROSITE-ProRule" id="PRU01091"/>
    </source>
</evidence>
<keyword evidence="1 2" id="KW-0238">DNA-binding</keyword>
<protein>
    <submittedName>
        <fullName evidence="5">Transcriptional regulatory protein, C terminal</fullName>
    </submittedName>
</protein>
<dbReference type="SUPFAM" id="SSF48452">
    <property type="entry name" value="TPR-like"/>
    <property type="match status" value="1"/>
</dbReference>
<dbReference type="Gene3D" id="1.25.40.10">
    <property type="entry name" value="Tetratricopeptide repeat domain"/>
    <property type="match status" value="2"/>
</dbReference>
<feature type="transmembrane region" description="Helical" evidence="3">
    <location>
        <begin position="133"/>
        <end position="152"/>
    </location>
</feature>
<dbReference type="InterPro" id="IPR036388">
    <property type="entry name" value="WH-like_DNA-bd_sf"/>
</dbReference>
<evidence type="ECO:0000256" key="3">
    <source>
        <dbReference type="SAM" id="Phobius"/>
    </source>
</evidence>
<evidence type="ECO:0000259" key="4">
    <source>
        <dbReference type="PROSITE" id="PS51755"/>
    </source>
</evidence>
<evidence type="ECO:0000313" key="6">
    <source>
        <dbReference type="Proteomes" id="UP000198281"/>
    </source>
</evidence>